<keyword evidence="1" id="KW-0175">Coiled coil</keyword>
<feature type="coiled-coil region" evidence="1">
    <location>
        <begin position="288"/>
        <end position="329"/>
    </location>
</feature>
<sequence>MARKLTERNTKAEILEAYNTLLKEKKTTPTQPTAIPKETTAIIQEHPALEVRKFMSLPSPSQPRIEQTIENLVKLQQGLGSAVSELSEKLTTEATQLEEIQVQVSEELTQLSSLHSLEFAEGTLEELILTYETQSKAFTEEFFQQRETLEQEFQDLRKAWQKEKEEHSRTVKERNDEQAKVRQRDLETYQYDLEFRRTQDIDRYEYTKKILEKELEELRQNQEKQWTERETALAERERQFEEFRKKVEEFPKELEANIKRGKDSGRNIANYQVKIKADLVDKEIEGQKNFYELRLQSLQQTIQSQESRIQSLSKQLDSALKQVQDLAVKAIEGSSNLNSSQMLKEIALEQAKQLKSK</sequence>
<organism evidence="2">
    <name type="scientific">Desertifilum tharense IPPAS B-1220</name>
    <dbReference type="NCBI Taxonomy" id="1781255"/>
    <lineage>
        <taxon>Bacteria</taxon>
        <taxon>Bacillati</taxon>
        <taxon>Cyanobacteriota</taxon>
        <taxon>Cyanophyceae</taxon>
        <taxon>Desertifilales</taxon>
        <taxon>Desertifilaceae</taxon>
        <taxon>Desertifilum</taxon>
    </lineage>
</organism>
<feature type="coiled-coil region" evidence="1">
    <location>
        <begin position="139"/>
        <end position="177"/>
    </location>
</feature>
<protein>
    <submittedName>
        <fullName evidence="2">Uncharacterized protein</fullName>
    </submittedName>
</protein>
<dbReference type="RefSeq" id="WP_069966692.1">
    <property type="nucleotide sequence ID" value="NZ_CM124774.1"/>
</dbReference>
<reference evidence="2" key="1">
    <citation type="submission" date="2016-09" db="EMBL/GenBank/DDBJ databases">
        <title>Draft genome of thermotolerant cyanobacterium Desertifilum sp. strain IPPAS B-1220.</title>
        <authorList>
            <person name="Sinetova M.A."/>
            <person name="Bolakhan K."/>
            <person name="Zayadan B.K."/>
            <person name="Mironov K.S."/>
            <person name="Ustinova V."/>
            <person name="Kupriyanova E.V."/>
            <person name="Sidorov R.A."/>
            <person name="Skrypnik A.N."/>
            <person name="Gogoleva N.E."/>
            <person name="Gogolev Y.V."/>
            <person name="Los D.A."/>
        </authorList>
    </citation>
    <scope>NUCLEOTIDE SEQUENCE [LARGE SCALE GENOMIC DNA]</scope>
    <source>
        <strain evidence="2">IPPAS B-1220</strain>
    </source>
</reference>
<dbReference type="OrthoDB" id="479613at2"/>
<proteinExistence type="predicted"/>
<accession>A0A1E5QM39</accession>
<dbReference type="STRING" id="1781255.BH720_08185"/>
<gene>
    <name evidence="2" type="ORF">BH720_08185</name>
</gene>
<name>A0A1E5QM39_9CYAN</name>
<dbReference type="AlphaFoldDB" id="A0A1E5QM39"/>
<comment type="caution">
    <text evidence="2">The sequence shown here is derived from an EMBL/GenBank/DDBJ whole genome shotgun (WGS) entry which is preliminary data.</text>
</comment>
<evidence type="ECO:0000313" key="2">
    <source>
        <dbReference type="EMBL" id="OEJ75745.1"/>
    </source>
</evidence>
<dbReference type="EMBL" id="MJGC01000045">
    <property type="protein sequence ID" value="OEJ75745.1"/>
    <property type="molecule type" value="Genomic_DNA"/>
</dbReference>
<evidence type="ECO:0000256" key="1">
    <source>
        <dbReference type="SAM" id="Coils"/>
    </source>
</evidence>